<dbReference type="PANTHER" id="PTHR36454:SF1">
    <property type="entry name" value="DUF1015 DOMAIN-CONTAINING PROTEIN"/>
    <property type="match status" value="1"/>
</dbReference>
<dbReference type="Pfam" id="PF06245">
    <property type="entry name" value="DUF1015"/>
    <property type="match status" value="1"/>
</dbReference>
<evidence type="ECO:0000313" key="1">
    <source>
        <dbReference type="EMBL" id="VAW11441.1"/>
    </source>
</evidence>
<evidence type="ECO:0008006" key="2">
    <source>
        <dbReference type="Google" id="ProtNLM"/>
    </source>
</evidence>
<feature type="non-terminal residue" evidence="1">
    <location>
        <position position="1"/>
    </location>
</feature>
<sequence length="247" mass="28232">PMIEVSDSDKIMHRVWRLDDEAIISEINESMSGQNLFIADGHHRYQVAQEYRQGKLKRKTNSTGKEDFNYVMTYFTNLDSKELQILPMHRIVTKLPKKLDFLEKFFRIDKVSSKGDLLILLAKAGKNEHAFGLYTAQGIQLLRLKSKALIEKHIKEGSKDYKSLDAMILKTFVFDRVGLTPEDIIYTKDMKTVTDMVDDGQADAGLIMNAVKISQLKAIALNGEKMPPKTTYFYPKVLSGLTVYKMD</sequence>
<accession>A0A3B0SYB4</accession>
<protein>
    <recommendedName>
        <fullName evidence="2">DUF1015 domain-containing protein</fullName>
    </recommendedName>
</protein>
<dbReference type="InterPro" id="IPR008323">
    <property type="entry name" value="UCP033563"/>
</dbReference>
<name>A0A3B0SYB4_9ZZZZ</name>
<dbReference type="AlphaFoldDB" id="A0A3B0SYB4"/>
<proteinExistence type="predicted"/>
<gene>
    <name evidence="1" type="ORF">MNBD_BACTEROID05-1340</name>
</gene>
<reference evidence="1" key="1">
    <citation type="submission" date="2018-06" db="EMBL/GenBank/DDBJ databases">
        <authorList>
            <person name="Zhirakovskaya E."/>
        </authorList>
    </citation>
    <scope>NUCLEOTIDE SEQUENCE</scope>
</reference>
<dbReference type="EMBL" id="UOEN01000008">
    <property type="protein sequence ID" value="VAW11441.1"/>
    <property type="molecule type" value="Genomic_DNA"/>
</dbReference>
<dbReference type="PANTHER" id="PTHR36454">
    <property type="entry name" value="LMO2823 PROTEIN"/>
    <property type="match status" value="1"/>
</dbReference>
<organism evidence="1">
    <name type="scientific">hydrothermal vent metagenome</name>
    <dbReference type="NCBI Taxonomy" id="652676"/>
    <lineage>
        <taxon>unclassified sequences</taxon>
        <taxon>metagenomes</taxon>
        <taxon>ecological metagenomes</taxon>
    </lineage>
</organism>